<dbReference type="InterPro" id="IPR011263">
    <property type="entry name" value="DNA-dir_RNA_pol_RpoA/D/Rpb3"/>
</dbReference>
<keyword evidence="1" id="KW-0240">DNA-directed RNA polymerase</keyword>
<protein>
    <recommendedName>
        <fullName evidence="4">Ig-like domain-containing protein</fullName>
    </recommendedName>
</protein>
<dbReference type="Gene3D" id="3.30.1360.10">
    <property type="entry name" value="RNA polymerase, RBP11-like subunit"/>
    <property type="match status" value="1"/>
</dbReference>
<dbReference type="SUPFAM" id="SSF55257">
    <property type="entry name" value="RBP11-like subunits of RNA polymerase"/>
    <property type="match status" value="1"/>
</dbReference>
<keyword evidence="6" id="KW-1185">Reference proteome</keyword>
<keyword evidence="2" id="KW-0804">Transcription</keyword>
<dbReference type="InterPro" id="IPR050518">
    <property type="entry name" value="Rpo3/RPB3_RNA_Pol_subunit"/>
</dbReference>
<accession>A0A8J2S6T7</accession>
<dbReference type="GO" id="GO:0046983">
    <property type="term" value="F:protein dimerization activity"/>
    <property type="evidence" value="ECO:0007669"/>
    <property type="project" value="InterPro"/>
</dbReference>
<dbReference type="NCBIfam" id="NF001988">
    <property type="entry name" value="PRK00783.1"/>
    <property type="match status" value="1"/>
</dbReference>
<dbReference type="GO" id="GO:0005665">
    <property type="term" value="C:RNA polymerase II, core complex"/>
    <property type="evidence" value="ECO:0007669"/>
    <property type="project" value="TreeGrafter"/>
</dbReference>
<dbReference type="SMART" id="SM00662">
    <property type="entry name" value="RPOLD"/>
    <property type="match status" value="1"/>
</dbReference>
<dbReference type="PANTHER" id="PTHR11800">
    <property type="entry name" value="DNA-DIRECTED RNA POLYMERASE"/>
    <property type="match status" value="1"/>
</dbReference>
<evidence type="ECO:0000256" key="2">
    <source>
        <dbReference type="ARBA" id="ARBA00023163"/>
    </source>
</evidence>
<dbReference type="Proteomes" id="UP000789595">
    <property type="component" value="Unassembled WGS sequence"/>
</dbReference>
<gene>
    <name evidence="5" type="ORF">PECAL_1P13000</name>
</gene>
<dbReference type="PROSITE" id="PS00446">
    <property type="entry name" value="RNA_POL_D_30KD"/>
    <property type="match status" value="1"/>
</dbReference>
<dbReference type="Pfam" id="PF01193">
    <property type="entry name" value="RNA_pol_L"/>
    <property type="match status" value="1"/>
</dbReference>
<dbReference type="GO" id="GO:0003899">
    <property type="term" value="F:DNA-directed RNA polymerase activity"/>
    <property type="evidence" value="ECO:0007669"/>
    <property type="project" value="InterPro"/>
</dbReference>
<evidence type="ECO:0000256" key="1">
    <source>
        <dbReference type="ARBA" id="ARBA00022478"/>
    </source>
</evidence>
<dbReference type="InterPro" id="IPR036603">
    <property type="entry name" value="RBP11-like"/>
</dbReference>
<dbReference type="GO" id="GO:0006366">
    <property type="term" value="P:transcription by RNA polymerase II"/>
    <property type="evidence" value="ECO:0007669"/>
    <property type="project" value="TreeGrafter"/>
</dbReference>
<reference evidence="5" key="1">
    <citation type="submission" date="2021-11" db="EMBL/GenBank/DDBJ databases">
        <authorList>
            <consortium name="Genoscope - CEA"/>
            <person name="William W."/>
        </authorList>
    </citation>
    <scope>NUCLEOTIDE SEQUENCE</scope>
</reference>
<dbReference type="PROSITE" id="PS50835">
    <property type="entry name" value="IG_LIKE"/>
    <property type="match status" value="1"/>
</dbReference>
<evidence type="ECO:0000256" key="3">
    <source>
        <dbReference type="ARBA" id="ARBA00025804"/>
    </source>
</evidence>
<dbReference type="PANTHER" id="PTHR11800:SF2">
    <property type="entry name" value="DNA-DIRECTED RNA POLYMERASE II SUBUNIT RPB3"/>
    <property type="match status" value="1"/>
</dbReference>
<dbReference type="OrthoDB" id="270173at2759"/>
<dbReference type="InterPro" id="IPR022842">
    <property type="entry name" value="RNAP_Rpo3/Rpb3/RPAC1"/>
</dbReference>
<evidence type="ECO:0000313" key="5">
    <source>
        <dbReference type="EMBL" id="CAH0364910.1"/>
    </source>
</evidence>
<dbReference type="InterPro" id="IPR036643">
    <property type="entry name" value="RNApol_insert_sf"/>
</dbReference>
<dbReference type="InterPro" id="IPR011262">
    <property type="entry name" value="DNA-dir_RNA_pol_insert"/>
</dbReference>
<dbReference type="InterPro" id="IPR007110">
    <property type="entry name" value="Ig-like_dom"/>
</dbReference>
<dbReference type="GO" id="GO:0003677">
    <property type="term" value="F:DNA binding"/>
    <property type="evidence" value="ECO:0007669"/>
    <property type="project" value="InterPro"/>
</dbReference>
<evidence type="ECO:0000259" key="4">
    <source>
        <dbReference type="PROSITE" id="PS50835"/>
    </source>
</evidence>
<proteinExistence type="inferred from homology"/>
<dbReference type="SUPFAM" id="SSF56553">
    <property type="entry name" value="Insert subdomain of RNA polymerase alpha subunit"/>
    <property type="match status" value="1"/>
</dbReference>
<feature type="domain" description="Ig-like" evidence="4">
    <location>
        <begin position="186"/>
        <end position="232"/>
    </location>
</feature>
<name>A0A8J2S6T7_9STRA</name>
<evidence type="ECO:0000313" key="6">
    <source>
        <dbReference type="Proteomes" id="UP000789595"/>
    </source>
</evidence>
<comment type="similarity">
    <text evidence="3">Belongs to the archaeal Rpo3/eukaryotic RPB3 RNA polymerase subunit family.</text>
</comment>
<dbReference type="Pfam" id="PF01000">
    <property type="entry name" value="RNA_pol_A_bac"/>
    <property type="match status" value="1"/>
</dbReference>
<dbReference type="EMBL" id="CAKKNE010000001">
    <property type="protein sequence ID" value="CAH0364910.1"/>
    <property type="molecule type" value="Genomic_DNA"/>
</dbReference>
<dbReference type="AlphaFoldDB" id="A0A8J2S6T7"/>
<dbReference type="InterPro" id="IPR001514">
    <property type="entry name" value="DNA-dir_RNA_pol_30-40kDasu_CS"/>
</dbReference>
<comment type="caution">
    <text evidence="5">The sequence shown here is derived from an EMBL/GenBank/DDBJ whole genome shotgun (WGS) entry which is preliminary data.</text>
</comment>
<organism evidence="5 6">
    <name type="scientific">Pelagomonas calceolata</name>
    <dbReference type="NCBI Taxonomy" id="35677"/>
    <lineage>
        <taxon>Eukaryota</taxon>
        <taxon>Sar</taxon>
        <taxon>Stramenopiles</taxon>
        <taxon>Ochrophyta</taxon>
        <taxon>Pelagophyceae</taxon>
        <taxon>Pelagomonadales</taxon>
        <taxon>Pelagomonadaceae</taxon>
        <taxon>Pelagomonas</taxon>
    </lineage>
</organism>
<dbReference type="Gene3D" id="2.170.120.12">
    <property type="entry name" value="DNA-directed RNA polymerase, insert domain"/>
    <property type="match status" value="1"/>
</dbReference>
<sequence length="349" mass="39031">MSCYSVAADQRARRPEVEVLSLEENQMSFEVKKTDASMANALRRVIIAEVVTMAIDLVTFEENTSCIDDEIIAHRLGLIPIKYAFKPGKTKLREDVSNDEAAAMSSERDIQRRFRFTRDCDCDGYCDWCACTFKLHVKYDEVIKNVPEHEKNQPYTVTSINLESDDPDVFPVHFVSERERNTSSEPGIAIVKLAKGQEIKLSCIAKLGCGKEHAKWTPVSKCVFRPKPTISWDDNAVRALPPNLRNIIVDVCPAGVLGYEDERDRTSIVVKNEAAILDFTKDIQDLTKQLSPQNKPMFHASASTTDFVFEVESLGGVPVDDCVLCGLNEIKRKLTNLQVAVAEVAAEQA</sequence>
<dbReference type="HAMAP" id="MF_00320">
    <property type="entry name" value="RNApol_arch_Rpo3"/>
    <property type="match status" value="1"/>
</dbReference>